<evidence type="ECO:0000313" key="2">
    <source>
        <dbReference type="EMBL" id="GLC62776.1"/>
    </source>
</evidence>
<sequence>MARQRKEPEQRSNRREIQVSQEVWDQVTELASAADMTISAYLLRGIMTAGPAVAPSVVFDLLVELQGLRQELVRVSENLHSHGDPAVITVHVDLEIFMSDMLSPLERNLTLQIEQLLQKHSERIEELEARLLAELRKLTALIAPLQALLAQEEAPGLSERLERFLAEITRVGDQVERAAEAMETEQQGRALMQQMAHDLSAQQRQIGEIQRGMAQILALLGEPLEQ</sequence>
<name>A0A9W6FC09_9CHLO</name>
<dbReference type="Proteomes" id="UP001165080">
    <property type="component" value="Unassembled WGS sequence"/>
</dbReference>
<keyword evidence="3" id="KW-1185">Reference proteome</keyword>
<dbReference type="EMBL" id="BRXU01000069">
    <property type="protein sequence ID" value="GLC62776.1"/>
    <property type="molecule type" value="Genomic_DNA"/>
</dbReference>
<dbReference type="AlphaFoldDB" id="A0A9W6FC09"/>
<accession>A0A9W6FC09</accession>
<evidence type="ECO:0000313" key="3">
    <source>
        <dbReference type="Proteomes" id="UP001165080"/>
    </source>
</evidence>
<feature type="coiled-coil region" evidence="1">
    <location>
        <begin position="110"/>
        <end position="137"/>
    </location>
</feature>
<keyword evidence="1" id="KW-0175">Coiled coil</keyword>
<proteinExistence type="predicted"/>
<evidence type="ECO:0000256" key="1">
    <source>
        <dbReference type="SAM" id="Coils"/>
    </source>
</evidence>
<gene>
    <name evidence="2" type="primary">PLESTB003922</name>
    <name evidence="2" type="ORF">PLESTB_001937700</name>
</gene>
<reference evidence="2 3" key="1">
    <citation type="journal article" date="2023" name="Commun. Biol.">
        <title>Reorganization of the ancestral sex-determining regions during the evolution of trioecy in Pleodorina starrii.</title>
        <authorList>
            <person name="Takahashi K."/>
            <person name="Suzuki S."/>
            <person name="Kawai-Toyooka H."/>
            <person name="Yamamoto K."/>
            <person name="Hamaji T."/>
            <person name="Ootsuki R."/>
            <person name="Yamaguchi H."/>
            <person name="Kawachi M."/>
            <person name="Higashiyama T."/>
            <person name="Nozaki H."/>
        </authorList>
    </citation>
    <scope>NUCLEOTIDE SEQUENCE [LARGE SCALE GENOMIC DNA]</scope>
    <source>
        <strain evidence="2 3">NIES-4479</strain>
    </source>
</reference>
<comment type="caution">
    <text evidence="2">The sequence shown here is derived from an EMBL/GenBank/DDBJ whole genome shotgun (WGS) entry which is preliminary data.</text>
</comment>
<organism evidence="2 3">
    <name type="scientific">Pleodorina starrii</name>
    <dbReference type="NCBI Taxonomy" id="330485"/>
    <lineage>
        <taxon>Eukaryota</taxon>
        <taxon>Viridiplantae</taxon>
        <taxon>Chlorophyta</taxon>
        <taxon>core chlorophytes</taxon>
        <taxon>Chlorophyceae</taxon>
        <taxon>CS clade</taxon>
        <taxon>Chlamydomonadales</taxon>
        <taxon>Volvocaceae</taxon>
        <taxon>Pleodorina</taxon>
    </lineage>
</organism>
<protein>
    <submittedName>
        <fullName evidence="2">Uncharacterized protein</fullName>
    </submittedName>
</protein>